<reference evidence="1" key="1">
    <citation type="journal article" date="2015" name="Nature">
        <title>Complex archaea that bridge the gap between prokaryotes and eukaryotes.</title>
        <authorList>
            <person name="Spang A."/>
            <person name="Saw J.H."/>
            <person name="Jorgensen S.L."/>
            <person name="Zaremba-Niedzwiedzka K."/>
            <person name="Martijn J."/>
            <person name="Lind A.E."/>
            <person name="van Eijk R."/>
            <person name="Schleper C."/>
            <person name="Guy L."/>
            <person name="Ettema T.J."/>
        </authorList>
    </citation>
    <scope>NUCLEOTIDE SEQUENCE</scope>
</reference>
<name>A0A0F9IQC7_9ZZZZ</name>
<gene>
    <name evidence="1" type="ORF">LCGC14_1550590</name>
</gene>
<dbReference type="EMBL" id="LAZR01011848">
    <property type="protein sequence ID" value="KKM57648.1"/>
    <property type="molecule type" value="Genomic_DNA"/>
</dbReference>
<comment type="caution">
    <text evidence="1">The sequence shown here is derived from an EMBL/GenBank/DDBJ whole genome shotgun (WGS) entry which is preliminary data.</text>
</comment>
<organism evidence="1">
    <name type="scientific">marine sediment metagenome</name>
    <dbReference type="NCBI Taxonomy" id="412755"/>
    <lineage>
        <taxon>unclassified sequences</taxon>
        <taxon>metagenomes</taxon>
        <taxon>ecological metagenomes</taxon>
    </lineage>
</organism>
<accession>A0A0F9IQC7</accession>
<sequence length="91" mass="10624">MCEGEIVMVFEHEITVVCKGRFPLSVLREETCFPDRMEDSAIIEASIMGHTPGEFEVQLRAFSTRQRHWDFSVWRAHGLMPLKFHHHAKGR</sequence>
<protein>
    <submittedName>
        <fullName evidence="1">Uncharacterized protein</fullName>
    </submittedName>
</protein>
<proteinExistence type="predicted"/>
<evidence type="ECO:0000313" key="1">
    <source>
        <dbReference type="EMBL" id="KKM57648.1"/>
    </source>
</evidence>
<dbReference type="AlphaFoldDB" id="A0A0F9IQC7"/>